<dbReference type="InterPro" id="IPR021475">
    <property type="entry name" value="Pants/Emi1-like"/>
</dbReference>
<dbReference type="Pfam" id="PF11326">
    <property type="entry name" value="PANTS-like"/>
    <property type="match status" value="1"/>
</dbReference>
<dbReference type="PANTHER" id="PTHR28052:SF1">
    <property type="entry name" value="UPF0545 PROTEIN C22ORF39"/>
    <property type="match status" value="1"/>
</dbReference>
<evidence type="ECO:0000313" key="6">
    <source>
        <dbReference type="Proteomes" id="UP000472273"/>
    </source>
</evidence>
<evidence type="ECO:0000256" key="2">
    <source>
        <dbReference type="ARBA" id="ARBA00043942"/>
    </source>
</evidence>
<dbReference type="GO" id="GO:0043083">
    <property type="term" value="C:synaptic cleft"/>
    <property type="evidence" value="ECO:0007669"/>
    <property type="project" value="UniProtKB-SubCell"/>
</dbReference>
<evidence type="ECO:0000256" key="4">
    <source>
        <dbReference type="ARBA" id="ARBA00044235"/>
    </source>
</evidence>
<reference evidence="5" key="1">
    <citation type="submission" date="2025-05" db="UniProtKB">
        <authorList>
            <consortium name="Ensembl"/>
        </authorList>
    </citation>
    <scope>IDENTIFICATION</scope>
</reference>
<evidence type="ECO:0000256" key="1">
    <source>
        <dbReference type="ARBA" id="ARBA00006412"/>
    </source>
</evidence>
<dbReference type="PANTHER" id="PTHR28052">
    <property type="entry name" value="UPF0545 PROTEIN C22ORF39"/>
    <property type="match status" value="1"/>
</dbReference>
<dbReference type="AlphaFoldDB" id="A0A670ZRF9"/>
<dbReference type="Proteomes" id="UP000472273">
    <property type="component" value="Unplaced"/>
</dbReference>
<protein>
    <recommendedName>
        <fullName evidence="3">Synaptic plasticity regulator PANTS</fullName>
    </recommendedName>
    <alternativeName>
        <fullName evidence="4">Plasticity-associated neural transcript short</fullName>
    </alternativeName>
</protein>
<name>A0A670ZRF9_PSETE</name>
<organism evidence="5 6">
    <name type="scientific">Pseudonaja textilis</name>
    <name type="common">Eastern brown snake</name>
    <dbReference type="NCBI Taxonomy" id="8673"/>
    <lineage>
        <taxon>Eukaryota</taxon>
        <taxon>Metazoa</taxon>
        <taxon>Chordata</taxon>
        <taxon>Craniata</taxon>
        <taxon>Vertebrata</taxon>
        <taxon>Euteleostomi</taxon>
        <taxon>Lepidosauria</taxon>
        <taxon>Squamata</taxon>
        <taxon>Bifurcata</taxon>
        <taxon>Unidentata</taxon>
        <taxon>Episquamata</taxon>
        <taxon>Toxicofera</taxon>
        <taxon>Serpentes</taxon>
        <taxon>Colubroidea</taxon>
        <taxon>Elapidae</taxon>
        <taxon>Hydrophiinae</taxon>
        <taxon>Pseudonaja</taxon>
    </lineage>
</organism>
<evidence type="ECO:0000313" key="5">
    <source>
        <dbReference type="Ensembl" id="ENSPTXP00000025403.1"/>
    </source>
</evidence>
<comment type="subcellular location">
    <subcellularLocation>
        <location evidence="2">Synaptic cleft</location>
    </subcellularLocation>
</comment>
<dbReference type="GeneTree" id="ENSGT00940000170848"/>
<proteinExistence type="inferred from homology"/>
<evidence type="ECO:0000256" key="3">
    <source>
        <dbReference type="ARBA" id="ARBA00044072"/>
    </source>
</evidence>
<dbReference type="OMA" id="TSCREWE"/>
<sequence length="87" mass="10646">LVCFVLFASRQPPRACTDYWSEWKLCRSIRNLYHHYYTYGEMPSCAQWKKDYKNCKEWERTQSTVAKVQYGIRRGIRKMGSYRNIFF</sequence>
<dbReference type="Ensembl" id="ENSPTXT00000026186.1">
    <property type="protein sequence ID" value="ENSPTXP00000025403.1"/>
    <property type="gene ID" value="ENSPTXG00000017689.1"/>
</dbReference>
<comment type="similarity">
    <text evidence="1">Belongs to the UPF0545 family.</text>
</comment>
<dbReference type="Ensembl" id="ENSPTXT00000025029.1">
    <property type="protein sequence ID" value="ENSPTXP00000024280.1"/>
    <property type="gene ID" value="ENSPTXG00000016867.1"/>
</dbReference>
<keyword evidence="6" id="KW-1185">Reference proteome</keyword>
<accession>A0A670ZRF9</accession>